<keyword evidence="2" id="KW-0472">Membrane</keyword>
<dbReference type="AlphaFoldDB" id="A0AAV0CKS6"/>
<feature type="transmembrane region" description="Helical" evidence="2">
    <location>
        <begin position="140"/>
        <end position="160"/>
    </location>
</feature>
<dbReference type="PANTHER" id="PTHR37610">
    <property type="entry name" value="CCHC-TYPE DOMAIN-CONTAINING PROTEIN"/>
    <property type="match status" value="1"/>
</dbReference>
<sequence length="196" mass="21685">MAEEDPSSEDEINPTSFLHEPQHSTYDFESPYHLLSSDNPGVSLVGSPLTGLENYSSWALAMTVALKGRNKFCFVDGSLPAPLAGHRDHSRWQRINNMVMSWMLHSVHSSLALLFFMPPPRLLFGPTSKTDIPQPMVPEFMNLSALLLLSINGTILFPFITINCPDYGKNSTSLILHRNALALPGRPISIKLNVAV</sequence>
<organism evidence="4 5">
    <name type="scientific">Cuscuta epithymum</name>
    <dbReference type="NCBI Taxonomy" id="186058"/>
    <lineage>
        <taxon>Eukaryota</taxon>
        <taxon>Viridiplantae</taxon>
        <taxon>Streptophyta</taxon>
        <taxon>Embryophyta</taxon>
        <taxon>Tracheophyta</taxon>
        <taxon>Spermatophyta</taxon>
        <taxon>Magnoliopsida</taxon>
        <taxon>eudicotyledons</taxon>
        <taxon>Gunneridae</taxon>
        <taxon>Pentapetalae</taxon>
        <taxon>asterids</taxon>
        <taxon>lamiids</taxon>
        <taxon>Solanales</taxon>
        <taxon>Convolvulaceae</taxon>
        <taxon>Cuscuteae</taxon>
        <taxon>Cuscuta</taxon>
        <taxon>Cuscuta subgen. Cuscuta</taxon>
    </lineage>
</organism>
<feature type="compositionally biased region" description="Acidic residues" evidence="1">
    <location>
        <begin position="1"/>
        <end position="12"/>
    </location>
</feature>
<keyword evidence="5" id="KW-1185">Reference proteome</keyword>
<evidence type="ECO:0000259" key="3">
    <source>
        <dbReference type="Pfam" id="PF14244"/>
    </source>
</evidence>
<evidence type="ECO:0000256" key="2">
    <source>
        <dbReference type="SAM" id="Phobius"/>
    </source>
</evidence>
<keyword evidence="2" id="KW-0812">Transmembrane</keyword>
<protein>
    <recommendedName>
        <fullName evidence="3">Retrotransposon Copia-like N-terminal domain-containing protein</fullName>
    </recommendedName>
</protein>
<feature type="domain" description="Retrotransposon Copia-like N-terminal" evidence="3">
    <location>
        <begin position="36"/>
        <end position="82"/>
    </location>
</feature>
<comment type="caution">
    <text evidence="4">The sequence shown here is derived from an EMBL/GenBank/DDBJ whole genome shotgun (WGS) entry which is preliminary data.</text>
</comment>
<gene>
    <name evidence="4" type="ORF">CEPIT_LOCUS7080</name>
</gene>
<proteinExistence type="predicted"/>
<dbReference type="InterPro" id="IPR029472">
    <property type="entry name" value="Copia-like_N"/>
</dbReference>
<feature type="transmembrane region" description="Helical" evidence="2">
    <location>
        <begin position="99"/>
        <end position="120"/>
    </location>
</feature>
<keyword evidence="2" id="KW-1133">Transmembrane helix</keyword>
<feature type="region of interest" description="Disordered" evidence="1">
    <location>
        <begin position="1"/>
        <end position="20"/>
    </location>
</feature>
<accession>A0AAV0CKS6</accession>
<name>A0AAV0CKS6_9ASTE</name>
<reference evidence="4" key="1">
    <citation type="submission" date="2022-07" db="EMBL/GenBank/DDBJ databases">
        <authorList>
            <person name="Macas J."/>
            <person name="Novak P."/>
            <person name="Neumann P."/>
        </authorList>
    </citation>
    <scope>NUCLEOTIDE SEQUENCE</scope>
</reference>
<evidence type="ECO:0000313" key="5">
    <source>
        <dbReference type="Proteomes" id="UP001152523"/>
    </source>
</evidence>
<evidence type="ECO:0000313" key="4">
    <source>
        <dbReference type="EMBL" id="CAH9079925.1"/>
    </source>
</evidence>
<dbReference type="EMBL" id="CAMAPF010000034">
    <property type="protein sequence ID" value="CAH9079925.1"/>
    <property type="molecule type" value="Genomic_DNA"/>
</dbReference>
<evidence type="ECO:0000256" key="1">
    <source>
        <dbReference type="SAM" id="MobiDB-lite"/>
    </source>
</evidence>
<dbReference type="Pfam" id="PF14244">
    <property type="entry name" value="Retrotran_gag_3"/>
    <property type="match status" value="1"/>
</dbReference>
<dbReference type="Proteomes" id="UP001152523">
    <property type="component" value="Unassembled WGS sequence"/>
</dbReference>
<dbReference type="PANTHER" id="PTHR37610:SF97">
    <property type="entry name" value="RETROTRANSPOSON GAG DOMAIN-CONTAINING PROTEIN"/>
    <property type="match status" value="1"/>
</dbReference>